<name>A0A552WK47_9MICO</name>
<accession>A0A5B8C764</accession>
<dbReference type="EMBL" id="VJXR01000103">
    <property type="protein sequence ID" value="TRW43117.1"/>
    <property type="molecule type" value="Genomic_DNA"/>
</dbReference>
<gene>
    <name evidence="2" type="ORF">FE374_08135</name>
    <name evidence="3" type="ORF">FJ693_18930</name>
</gene>
<organism evidence="3 5">
    <name type="scientific">Georgenia yuyongxinii</name>
    <dbReference type="NCBI Taxonomy" id="2589797"/>
    <lineage>
        <taxon>Bacteria</taxon>
        <taxon>Bacillati</taxon>
        <taxon>Actinomycetota</taxon>
        <taxon>Actinomycetes</taxon>
        <taxon>Micrococcales</taxon>
        <taxon>Bogoriellaceae</taxon>
        <taxon>Georgenia</taxon>
    </lineage>
</organism>
<protein>
    <recommendedName>
        <fullName evidence="6">DUF4175 domain-containing protein</fullName>
    </recommendedName>
</protein>
<reference evidence="3 5" key="2">
    <citation type="submission" date="2019-07" db="EMBL/GenBank/DDBJ databases">
        <title>Georgenia wutianyii sp. nov. and Georgenia *** sp. nov. isolated from plateau pika (Ochotona curzoniae) in the Qinghai-Tibet plateau of China.</title>
        <authorList>
            <person name="Tian Z."/>
        </authorList>
    </citation>
    <scope>NUCLEOTIDE SEQUENCE [LARGE SCALE GENOMIC DNA]</scope>
    <source>
        <strain evidence="3 5">Z446</strain>
    </source>
</reference>
<keyword evidence="1" id="KW-1133">Transmembrane helix</keyword>
<evidence type="ECO:0000313" key="3">
    <source>
        <dbReference type="EMBL" id="TRW43117.1"/>
    </source>
</evidence>
<evidence type="ECO:0008006" key="6">
    <source>
        <dbReference type="Google" id="ProtNLM"/>
    </source>
</evidence>
<keyword evidence="5" id="KW-1185">Reference proteome</keyword>
<evidence type="ECO:0000256" key="1">
    <source>
        <dbReference type="SAM" id="Phobius"/>
    </source>
</evidence>
<keyword evidence="1" id="KW-0812">Transmembrane</keyword>
<keyword evidence="1" id="KW-0472">Membrane</keyword>
<feature type="transmembrane region" description="Helical" evidence="1">
    <location>
        <begin position="15"/>
        <end position="36"/>
    </location>
</feature>
<evidence type="ECO:0000313" key="4">
    <source>
        <dbReference type="Proteomes" id="UP000314616"/>
    </source>
</evidence>
<proteinExistence type="predicted"/>
<dbReference type="Proteomes" id="UP000318693">
    <property type="component" value="Unassembled WGS sequence"/>
</dbReference>
<dbReference type="Proteomes" id="UP000314616">
    <property type="component" value="Chromosome"/>
</dbReference>
<dbReference type="EMBL" id="CP040915">
    <property type="protein sequence ID" value="QDC26599.1"/>
    <property type="molecule type" value="Genomic_DNA"/>
</dbReference>
<evidence type="ECO:0000313" key="5">
    <source>
        <dbReference type="Proteomes" id="UP000318693"/>
    </source>
</evidence>
<dbReference type="AlphaFoldDB" id="A0A552WK47"/>
<dbReference type="KEGG" id="gyu:FE374_08135"/>
<accession>A0A552WK47</accession>
<evidence type="ECO:0000313" key="2">
    <source>
        <dbReference type="EMBL" id="QDC26599.1"/>
    </source>
</evidence>
<feature type="transmembrane region" description="Helical" evidence="1">
    <location>
        <begin position="43"/>
        <end position="63"/>
    </location>
</feature>
<sequence length="71" mass="8014">MLVLLPFYLASGLMAPYWAVALLVVVWLALFLLGILWFRRHPFLVLLLPVVAVAVWFVVMIGGESLFGWTP</sequence>
<reference evidence="2 4" key="1">
    <citation type="submission" date="2019-05" db="EMBL/GenBank/DDBJ databases">
        <title>Georgenia *** sp. nov., and Georgenia *** sp. nov., isolated from the intestinal contents of plateau pika (Ochotona curzoniae) in the Qinghai-Tibet plateau of China.</title>
        <authorList>
            <person name="Tian Z."/>
        </authorList>
    </citation>
    <scope>NUCLEOTIDE SEQUENCE [LARGE SCALE GENOMIC DNA]</scope>
    <source>
        <strain evidence="2 4">Z443</strain>
    </source>
</reference>